<dbReference type="EMBL" id="CP000449">
    <property type="protein sequence ID" value="ABI65116.1"/>
    <property type="molecule type" value="Genomic_DNA"/>
</dbReference>
<dbReference type="NCBIfam" id="TIGR02301">
    <property type="entry name" value="TIGR02301 family protein"/>
    <property type="match status" value="1"/>
</dbReference>
<evidence type="ECO:0000256" key="1">
    <source>
        <dbReference type="SAM" id="SignalP"/>
    </source>
</evidence>
<evidence type="ECO:0000313" key="2">
    <source>
        <dbReference type="EMBL" id="ABI65116.1"/>
    </source>
</evidence>
<feature type="chain" id="PRO_5004168649" description="TIGR02301 family protein" evidence="1">
    <location>
        <begin position="25"/>
        <end position="162"/>
    </location>
</feature>
<feature type="signal peptide" evidence="1">
    <location>
        <begin position="1"/>
        <end position="24"/>
    </location>
</feature>
<dbReference type="STRING" id="394221.Mmar10_0823"/>
<accession>Q0ARH1</accession>
<dbReference type="AlphaFoldDB" id="Q0ARH1"/>
<dbReference type="Pfam" id="PF09539">
    <property type="entry name" value="DUF2385"/>
    <property type="match status" value="1"/>
</dbReference>
<dbReference type="Proteomes" id="UP000001964">
    <property type="component" value="Chromosome"/>
</dbReference>
<proteinExistence type="predicted"/>
<organism evidence="2 3">
    <name type="scientific">Maricaulis maris (strain MCS10)</name>
    <name type="common">Caulobacter maris</name>
    <dbReference type="NCBI Taxonomy" id="394221"/>
    <lineage>
        <taxon>Bacteria</taxon>
        <taxon>Pseudomonadati</taxon>
        <taxon>Pseudomonadota</taxon>
        <taxon>Alphaproteobacteria</taxon>
        <taxon>Maricaulales</taxon>
        <taxon>Maricaulaceae</taxon>
        <taxon>Maricaulis</taxon>
    </lineage>
</organism>
<name>Q0ARH1_MARMM</name>
<evidence type="ECO:0008006" key="4">
    <source>
        <dbReference type="Google" id="ProtNLM"/>
    </source>
</evidence>
<gene>
    <name evidence="2" type="ordered locus">Mmar10_0823</name>
</gene>
<evidence type="ECO:0000313" key="3">
    <source>
        <dbReference type="Proteomes" id="UP000001964"/>
    </source>
</evidence>
<dbReference type="OrthoDB" id="8481666at2"/>
<keyword evidence="3" id="KW-1185">Reference proteome</keyword>
<reference evidence="2 3" key="1">
    <citation type="submission" date="2006-08" db="EMBL/GenBank/DDBJ databases">
        <title>Complete sequence of Maricaulis maris MCS10.</title>
        <authorList>
            <consortium name="US DOE Joint Genome Institute"/>
            <person name="Copeland A."/>
            <person name="Lucas S."/>
            <person name="Lapidus A."/>
            <person name="Barry K."/>
            <person name="Detter J.C."/>
            <person name="Glavina del Rio T."/>
            <person name="Hammon N."/>
            <person name="Israni S."/>
            <person name="Dalin E."/>
            <person name="Tice H."/>
            <person name="Pitluck S."/>
            <person name="Saunders E."/>
            <person name="Brettin T."/>
            <person name="Bruce D."/>
            <person name="Han C."/>
            <person name="Tapia R."/>
            <person name="Gilna P."/>
            <person name="Schmutz J."/>
            <person name="Larimer F."/>
            <person name="Land M."/>
            <person name="Hauser L."/>
            <person name="Kyrpides N."/>
            <person name="Mikhailova N."/>
            <person name="Viollier P."/>
            <person name="Stephens C."/>
            <person name="Richardson P."/>
        </authorList>
    </citation>
    <scope>NUCLEOTIDE SEQUENCE [LARGE SCALE GENOMIC DNA]</scope>
    <source>
        <strain evidence="2 3">MCS10</strain>
    </source>
</reference>
<sequence length="162" mass="18549" precursor="true">MMRAMRALISMSVLVTLLAAPALAQKPRSFARPEPVAVAETNEAARIQPGRDDGISDEIREELDLERTLPYLAYTLGELHYLAFACGGPDDQQWREQMVELLAMEAADDRRWRDRLIEGFNDGYRAQQRYRTRCGLEADAERRALAHRGRDLSEMMRAAYFD</sequence>
<dbReference type="KEGG" id="mmr:Mmar10_0823"/>
<protein>
    <recommendedName>
        <fullName evidence="4">TIGR02301 family protein</fullName>
    </recommendedName>
</protein>
<keyword evidence="1" id="KW-0732">Signal</keyword>
<dbReference type="HOGENOM" id="CLU_118542_1_0_5"/>
<dbReference type="eggNOG" id="COG5451">
    <property type="taxonomic scope" value="Bacteria"/>
</dbReference>
<dbReference type="InterPro" id="IPR012645">
    <property type="entry name" value="CHP02301"/>
</dbReference>